<dbReference type="Pfam" id="PF00534">
    <property type="entry name" value="Glycos_transf_1"/>
    <property type="match status" value="1"/>
</dbReference>
<protein>
    <submittedName>
        <fullName evidence="5">Glycosyltransferase</fullName>
        <ecNumber evidence="5">2.4.-.-</ecNumber>
    </submittedName>
</protein>
<accession>A0ABU5T9R9</accession>
<gene>
    <name evidence="5" type="ORF">SPF06_17035</name>
</gene>
<sequence length="434" mass="47382">MRISLVSEHASPLALLDGQNVAGQDAGGQNVYVAELSAALVRRGHAVTVFTRRDSDRLHWEQELPNGVRLVNVDAGPPQPIPKGQLLPYIPRFAEQLVEYWCEEPPHVVHGHFWMSGIASIEAVGRLQKRALPPPAVAETFHALGVVKRRHHGADHTSPPEREFLEPWVARSVDRVVAMSPAEAFELRGFGVSRRRISIAPCGVDVDVFTPDGPSRPRGQRVRLAVVGRLVPRKGIETAVSALSLLAAMGQRDLELLVVGGSQPKESIAADPEARRLRDLADSLGVGPQVIFTGRVPRGEMPEVLRSVDVVVCPPWYEPFGIVPLEAMACSVPVIASAVGGLTETVIDGVTGIHVQPRDPIALADAIGLLARSPQLRLRLGAAGTDRVRTRYTWDCVAADTERIYRAMRDHWEQPEADVASSRSRLRRVEEGSR</sequence>
<dbReference type="GO" id="GO:0016757">
    <property type="term" value="F:glycosyltransferase activity"/>
    <property type="evidence" value="ECO:0007669"/>
    <property type="project" value="UniProtKB-KW"/>
</dbReference>
<organism evidence="5 6">
    <name type="scientific">Sinomonas terricola</name>
    <dbReference type="NCBI Taxonomy" id="3110330"/>
    <lineage>
        <taxon>Bacteria</taxon>
        <taxon>Bacillati</taxon>
        <taxon>Actinomycetota</taxon>
        <taxon>Actinomycetes</taxon>
        <taxon>Micrococcales</taxon>
        <taxon>Micrococcaceae</taxon>
        <taxon>Sinomonas</taxon>
    </lineage>
</organism>
<keyword evidence="2 5" id="KW-0808">Transferase</keyword>
<dbReference type="Proteomes" id="UP001304769">
    <property type="component" value="Unassembled WGS sequence"/>
</dbReference>
<evidence type="ECO:0000256" key="1">
    <source>
        <dbReference type="ARBA" id="ARBA00022676"/>
    </source>
</evidence>
<dbReference type="Pfam" id="PF13439">
    <property type="entry name" value="Glyco_transf_4"/>
    <property type="match status" value="1"/>
</dbReference>
<evidence type="ECO:0000256" key="2">
    <source>
        <dbReference type="ARBA" id="ARBA00022679"/>
    </source>
</evidence>
<dbReference type="PANTHER" id="PTHR12526:SF635">
    <property type="entry name" value="GLYCOSYL TRANSFERASE GROUP 1"/>
    <property type="match status" value="1"/>
</dbReference>
<evidence type="ECO:0000313" key="5">
    <source>
        <dbReference type="EMBL" id="MEA5456439.1"/>
    </source>
</evidence>
<evidence type="ECO:0000313" key="6">
    <source>
        <dbReference type="Proteomes" id="UP001304769"/>
    </source>
</evidence>
<dbReference type="EC" id="2.4.-.-" evidence="5"/>
<dbReference type="RefSeq" id="WP_323280331.1">
    <property type="nucleotide sequence ID" value="NZ_JAYGGQ010000014.1"/>
</dbReference>
<evidence type="ECO:0000259" key="4">
    <source>
        <dbReference type="Pfam" id="PF13439"/>
    </source>
</evidence>
<name>A0ABU5T9R9_9MICC</name>
<dbReference type="InterPro" id="IPR001296">
    <property type="entry name" value="Glyco_trans_1"/>
</dbReference>
<reference evidence="5 6" key="1">
    <citation type="submission" date="2023-12" db="EMBL/GenBank/DDBJ databases">
        <title>Sinomonas terricola sp. nov, isolated from litchi orchard soil in Guangdong, PR China.</title>
        <authorList>
            <person name="Jiaxin W."/>
            <person name="Yang Z."/>
            <person name="Honghui Z."/>
        </authorList>
    </citation>
    <scope>NUCLEOTIDE SEQUENCE [LARGE SCALE GENOMIC DNA]</scope>
    <source>
        <strain evidence="5 6">JGH33</strain>
    </source>
</reference>
<dbReference type="InterPro" id="IPR028098">
    <property type="entry name" value="Glyco_trans_4-like_N"/>
</dbReference>
<feature type="domain" description="Glycosyl transferase family 1" evidence="3">
    <location>
        <begin position="221"/>
        <end position="385"/>
    </location>
</feature>
<dbReference type="SUPFAM" id="SSF53756">
    <property type="entry name" value="UDP-Glycosyltransferase/glycogen phosphorylase"/>
    <property type="match status" value="1"/>
</dbReference>
<keyword evidence="1 5" id="KW-0328">Glycosyltransferase</keyword>
<comment type="caution">
    <text evidence="5">The sequence shown here is derived from an EMBL/GenBank/DDBJ whole genome shotgun (WGS) entry which is preliminary data.</text>
</comment>
<keyword evidence="6" id="KW-1185">Reference proteome</keyword>
<feature type="domain" description="Glycosyltransferase subfamily 4-like N-terminal" evidence="4">
    <location>
        <begin position="27"/>
        <end position="207"/>
    </location>
</feature>
<dbReference type="Gene3D" id="3.40.50.2000">
    <property type="entry name" value="Glycogen Phosphorylase B"/>
    <property type="match status" value="2"/>
</dbReference>
<proteinExistence type="predicted"/>
<evidence type="ECO:0000259" key="3">
    <source>
        <dbReference type="Pfam" id="PF00534"/>
    </source>
</evidence>
<dbReference type="EMBL" id="JAYGGQ010000014">
    <property type="protein sequence ID" value="MEA5456439.1"/>
    <property type="molecule type" value="Genomic_DNA"/>
</dbReference>
<dbReference type="PANTHER" id="PTHR12526">
    <property type="entry name" value="GLYCOSYLTRANSFERASE"/>
    <property type="match status" value="1"/>
</dbReference>